<name>A0ABW1RYK2_9LACO</name>
<protein>
    <recommendedName>
        <fullName evidence="3">Extracellular protein</fullName>
    </recommendedName>
</protein>
<dbReference type="EMBL" id="JBHSSC010000012">
    <property type="protein sequence ID" value="MFC6180521.1"/>
    <property type="molecule type" value="Genomic_DNA"/>
</dbReference>
<evidence type="ECO:0000313" key="2">
    <source>
        <dbReference type="Proteomes" id="UP001596282"/>
    </source>
</evidence>
<evidence type="ECO:0000313" key="1">
    <source>
        <dbReference type="EMBL" id="MFC6180521.1"/>
    </source>
</evidence>
<proteinExistence type="predicted"/>
<sequence length="148" mass="16392">MKKLRHLILIIAAATVLTFGLSSLITDLNHTDTAAAATTTSTTKKSSKQLFKANVSKNAVMTKSVFKMQGRVNWHNRVYTYYSPNGSNIYGMGRFTSDGTYTLNGYDKDGYLILANNKKFGTKIKTPLGMGKVHDRGTYGNHYDIVVK</sequence>
<evidence type="ECO:0008006" key="3">
    <source>
        <dbReference type="Google" id="ProtNLM"/>
    </source>
</evidence>
<gene>
    <name evidence="1" type="ORF">ACFP5Y_04715</name>
</gene>
<keyword evidence="2" id="KW-1185">Reference proteome</keyword>
<comment type="caution">
    <text evidence="1">The sequence shown here is derived from an EMBL/GenBank/DDBJ whole genome shotgun (WGS) entry which is preliminary data.</text>
</comment>
<dbReference type="Proteomes" id="UP001596282">
    <property type="component" value="Unassembled WGS sequence"/>
</dbReference>
<organism evidence="1 2">
    <name type="scientific">Lactiplantibacillus daowaiensis</name>
    <dbReference type="NCBI Taxonomy" id="2559918"/>
    <lineage>
        <taxon>Bacteria</taxon>
        <taxon>Bacillati</taxon>
        <taxon>Bacillota</taxon>
        <taxon>Bacilli</taxon>
        <taxon>Lactobacillales</taxon>
        <taxon>Lactobacillaceae</taxon>
        <taxon>Lactiplantibacillus</taxon>
    </lineage>
</organism>
<dbReference type="RefSeq" id="WP_137629413.1">
    <property type="nucleotide sequence ID" value="NZ_BJDJ01000022.1"/>
</dbReference>
<reference evidence="2" key="1">
    <citation type="journal article" date="2019" name="Int. J. Syst. Evol. Microbiol.">
        <title>The Global Catalogue of Microorganisms (GCM) 10K type strain sequencing project: providing services to taxonomists for standard genome sequencing and annotation.</title>
        <authorList>
            <consortium name="The Broad Institute Genomics Platform"/>
            <consortium name="The Broad Institute Genome Sequencing Center for Infectious Disease"/>
            <person name="Wu L."/>
            <person name="Ma J."/>
        </authorList>
    </citation>
    <scope>NUCLEOTIDE SEQUENCE [LARGE SCALE GENOMIC DNA]</scope>
    <source>
        <strain evidence="2">CCM 8933</strain>
    </source>
</reference>
<accession>A0ABW1RYK2</accession>